<protein>
    <submittedName>
        <fullName evidence="1">Uncharacterized protein</fullName>
    </submittedName>
</protein>
<organism evidence="1 2">
    <name type="scientific">Mesorhizobium tianshanense</name>
    <dbReference type="NCBI Taxonomy" id="39844"/>
    <lineage>
        <taxon>Bacteria</taxon>
        <taxon>Pseudomonadati</taxon>
        <taxon>Pseudomonadota</taxon>
        <taxon>Alphaproteobacteria</taxon>
        <taxon>Hyphomicrobiales</taxon>
        <taxon>Phyllobacteriaceae</taxon>
        <taxon>Mesorhizobium</taxon>
    </lineage>
</organism>
<reference evidence="1 2" key="1">
    <citation type="journal article" date="2015" name="Stand. Genomic Sci.">
        <title>Genomic Encyclopedia of Bacterial and Archaeal Type Strains, Phase III: the genomes of soil and plant-associated and newly described type strains.</title>
        <authorList>
            <person name="Whitman W.B."/>
            <person name="Woyke T."/>
            <person name="Klenk H.P."/>
            <person name="Zhou Y."/>
            <person name="Lilburn T.G."/>
            <person name="Beck B.J."/>
            <person name="De Vos P."/>
            <person name="Vandamme P."/>
            <person name="Eisen J.A."/>
            <person name="Garrity G."/>
            <person name="Hugenholtz P."/>
            <person name="Kyrpides N.C."/>
        </authorList>
    </citation>
    <scope>NUCLEOTIDE SEQUENCE [LARGE SCALE GENOMIC DNA]</scope>
    <source>
        <strain evidence="1 2">CGMCC 1.2546</strain>
    </source>
</reference>
<sequence length="39" mass="4638">MLDWTEAWLPLQIRRKQVLRGEARELVPVKDSNFQLEAT</sequence>
<dbReference type="Proteomes" id="UP000317122">
    <property type="component" value="Unassembled WGS sequence"/>
</dbReference>
<evidence type="ECO:0000313" key="2">
    <source>
        <dbReference type="Proteomes" id="UP000317122"/>
    </source>
</evidence>
<evidence type="ECO:0000313" key="1">
    <source>
        <dbReference type="EMBL" id="TWI26806.1"/>
    </source>
</evidence>
<comment type="caution">
    <text evidence="1">The sequence shown here is derived from an EMBL/GenBank/DDBJ whole genome shotgun (WGS) entry which is preliminary data.</text>
</comment>
<accession>A0A562N3V8</accession>
<dbReference type="AlphaFoldDB" id="A0A562N3V8"/>
<dbReference type="EMBL" id="VLKT01000047">
    <property type="protein sequence ID" value="TWI26806.1"/>
    <property type="molecule type" value="Genomic_DNA"/>
</dbReference>
<keyword evidence="2" id="KW-1185">Reference proteome</keyword>
<name>A0A562N3V8_9HYPH</name>
<gene>
    <name evidence="1" type="ORF">IQ26_05874</name>
</gene>
<proteinExistence type="predicted"/>